<reference evidence="1" key="1">
    <citation type="submission" date="2023-03" db="EMBL/GenBank/DDBJ databases">
        <title>Edaphobacter sp.</title>
        <authorList>
            <person name="Huber K.J."/>
            <person name="Papendorf J."/>
            <person name="Pilke C."/>
            <person name="Bunk B."/>
            <person name="Sproeer C."/>
            <person name="Pester M."/>
        </authorList>
    </citation>
    <scope>NUCLEOTIDE SEQUENCE</scope>
    <source>
        <strain evidence="1">DSM 110680</strain>
    </source>
</reference>
<gene>
    <name evidence="1" type="ORF">P8935_03610</name>
</gene>
<dbReference type="EMBL" id="CP121196">
    <property type="protein sequence ID" value="XBH18426.1"/>
    <property type="molecule type" value="Genomic_DNA"/>
</dbReference>
<accession>A0AAU7DM73</accession>
<protein>
    <submittedName>
        <fullName evidence="1">Uncharacterized protein</fullName>
    </submittedName>
</protein>
<dbReference type="AlphaFoldDB" id="A0AAU7DM73"/>
<organism evidence="1">
    <name type="scientific">Telmatobacter sp. DSM 110680</name>
    <dbReference type="NCBI Taxonomy" id="3036704"/>
    <lineage>
        <taxon>Bacteria</taxon>
        <taxon>Pseudomonadati</taxon>
        <taxon>Acidobacteriota</taxon>
        <taxon>Terriglobia</taxon>
        <taxon>Terriglobales</taxon>
        <taxon>Acidobacteriaceae</taxon>
        <taxon>Telmatobacter</taxon>
    </lineage>
</organism>
<sequence>MSSNISCIVVKSDHHSKKIPCTGEIVGVMAENDLFVVMDVDHTRRVAQLMERSGKHRLFNVSFARLRIFNHTLTQAIHRILEFSEHSKEREHSSEYEEQTA</sequence>
<proteinExistence type="predicted"/>
<dbReference type="RefSeq" id="WP_348263651.1">
    <property type="nucleotide sequence ID" value="NZ_CP121196.1"/>
</dbReference>
<name>A0AAU7DM73_9BACT</name>
<evidence type="ECO:0000313" key="1">
    <source>
        <dbReference type="EMBL" id="XBH18426.1"/>
    </source>
</evidence>